<dbReference type="InterPro" id="IPR015517">
    <property type="entry name" value="dCMP_deaminase-rel"/>
</dbReference>
<evidence type="ECO:0000256" key="2">
    <source>
        <dbReference type="ARBA" id="ARBA00022801"/>
    </source>
</evidence>
<sequence length="154" mass="17096">MLSQINSIITNKNISDKRIEWDDYFMSIALLASQRSPCKRLNVGSVIVKDGRLISMGYNGYICGAPHISRVKDNHEQSIIHSEINAITDCAKRGTSLSGAKIYVTHYPCINCFRAIAASNIKEIVYLNDYNNDAIVAQLATDAGLTIWKLPTTM</sequence>
<dbReference type="EMBL" id="MN740118">
    <property type="protein sequence ID" value="QHT88523.1"/>
    <property type="molecule type" value="Genomic_DNA"/>
</dbReference>
<evidence type="ECO:0000259" key="3">
    <source>
        <dbReference type="PROSITE" id="PS51747"/>
    </source>
</evidence>
<dbReference type="GO" id="GO:0006220">
    <property type="term" value="P:pyrimidine nucleotide metabolic process"/>
    <property type="evidence" value="ECO:0007669"/>
    <property type="project" value="InterPro"/>
</dbReference>
<dbReference type="InterPro" id="IPR002125">
    <property type="entry name" value="CMP_dCMP_dom"/>
</dbReference>
<dbReference type="PIRSF" id="PIRSF006019">
    <property type="entry name" value="dCMP_deaminase"/>
    <property type="match status" value="1"/>
</dbReference>
<dbReference type="GO" id="GO:0004132">
    <property type="term" value="F:dCMP deaminase activity"/>
    <property type="evidence" value="ECO:0007669"/>
    <property type="project" value="InterPro"/>
</dbReference>
<evidence type="ECO:0000256" key="1">
    <source>
        <dbReference type="ARBA" id="ARBA00001947"/>
    </source>
</evidence>
<proteinExistence type="predicted"/>
<dbReference type="Pfam" id="PF00383">
    <property type="entry name" value="dCMP_cyt_deam_1"/>
    <property type="match status" value="1"/>
</dbReference>
<evidence type="ECO:0000313" key="4">
    <source>
        <dbReference type="EMBL" id="QHT88523.1"/>
    </source>
</evidence>
<dbReference type="PANTHER" id="PTHR11086">
    <property type="entry name" value="DEOXYCYTIDYLATE DEAMINASE-RELATED"/>
    <property type="match status" value="1"/>
</dbReference>
<dbReference type="GO" id="GO:0008270">
    <property type="term" value="F:zinc ion binding"/>
    <property type="evidence" value="ECO:0007669"/>
    <property type="project" value="InterPro"/>
</dbReference>
<dbReference type="AlphaFoldDB" id="A0A6C0I8Y2"/>
<dbReference type="CDD" id="cd01286">
    <property type="entry name" value="deoxycytidylate_deaminase"/>
    <property type="match status" value="1"/>
</dbReference>
<dbReference type="PROSITE" id="PS51747">
    <property type="entry name" value="CYT_DCMP_DEAMINASES_2"/>
    <property type="match status" value="1"/>
</dbReference>
<dbReference type="InterPro" id="IPR016473">
    <property type="entry name" value="dCMP_deaminase"/>
</dbReference>
<dbReference type="Gene3D" id="3.40.140.10">
    <property type="entry name" value="Cytidine Deaminase, domain 2"/>
    <property type="match status" value="1"/>
</dbReference>
<reference evidence="4" key="1">
    <citation type="journal article" date="2020" name="Nature">
        <title>Giant virus diversity and host interactions through global metagenomics.</title>
        <authorList>
            <person name="Schulz F."/>
            <person name="Roux S."/>
            <person name="Paez-Espino D."/>
            <person name="Jungbluth S."/>
            <person name="Walsh D.A."/>
            <person name="Denef V.J."/>
            <person name="McMahon K.D."/>
            <person name="Konstantinidis K.T."/>
            <person name="Eloe-Fadrosh E.A."/>
            <person name="Kyrpides N.C."/>
            <person name="Woyke T."/>
        </authorList>
    </citation>
    <scope>NUCLEOTIDE SEQUENCE</scope>
    <source>
        <strain evidence="4">GVMAG-M-3300023184-51</strain>
    </source>
</reference>
<dbReference type="GO" id="GO:0005737">
    <property type="term" value="C:cytoplasm"/>
    <property type="evidence" value="ECO:0007669"/>
    <property type="project" value="TreeGrafter"/>
</dbReference>
<comment type="cofactor">
    <cofactor evidence="1">
        <name>Zn(2+)</name>
        <dbReference type="ChEBI" id="CHEBI:29105"/>
    </cofactor>
</comment>
<protein>
    <recommendedName>
        <fullName evidence="3">CMP/dCMP-type deaminase domain-containing protein</fullName>
    </recommendedName>
</protein>
<dbReference type="InterPro" id="IPR016193">
    <property type="entry name" value="Cytidine_deaminase-like"/>
</dbReference>
<keyword evidence="2" id="KW-0378">Hydrolase</keyword>
<accession>A0A6C0I8Y2</accession>
<dbReference type="PANTHER" id="PTHR11086:SF18">
    <property type="entry name" value="DEOXYCYTIDYLATE DEAMINASE"/>
    <property type="match status" value="1"/>
</dbReference>
<organism evidence="4">
    <name type="scientific">viral metagenome</name>
    <dbReference type="NCBI Taxonomy" id="1070528"/>
    <lineage>
        <taxon>unclassified sequences</taxon>
        <taxon>metagenomes</taxon>
        <taxon>organismal metagenomes</taxon>
    </lineage>
</organism>
<dbReference type="SUPFAM" id="SSF53927">
    <property type="entry name" value="Cytidine deaminase-like"/>
    <property type="match status" value="1"/>
</dbReference>
<dbReference type="InterPro" id="IPR035105">
    <property type="entry name" value="Deoxycytidylate_deaminase_dom"/>
</dbReference>
<name>A0A6C0I8Y2_9ZZZZ</name>
<feature type="domain" description="CMP/dCMP-type deaminase" evidence="3">
    <location>
        <begin position="20"/>
        <end position="138"/>
    </location>
</feature>